<dbReference type="EMBL" id="CP136863">
    <property type="protein sequence ID" value="WOJ91716.1"/>
    <property type="molecule type" value="Genomic_DNA"/>
</dbReference>
<gene>
    <name evidence="1" type="ORF">RZS28_19935</name>
</gene>
<keyword evidence="1" id="KW-0614">Plasmid</keyword>
<sequence>MDDRLDWYTTRVREDGSQEVHIRSIGSQEASKPVYLNKEQTRLFMRTLDHLANDTSIPWAEARQAVLRAFAETLTPSK</sequence>
<name>A0ABZ0HY41_9HYPH</name>
<accession>A0ABZ0HY41</accession>
<keyword evidence="2" id="KW-1185">Reference proteome</keyword>
<dbReference type="RefSeq" id="WP_318655144.1">
    <property type="nucleotide sequence ID" value="NZ_CP136863.1"/>
</dbReference>
<geneLocation type="plasmid" evidence="1 2">
    <name>pRX1</name>
</geneLocation>
<evidence type="ECO:0000313" key="1">
    <source>
        <dbReference type="EMBL" id="WOJ91716.1"/>
    </source>
</evidence>
<evidence type="ECO:0000313" key="2">
    <source>
        <dbReference type="Proteomes" id="UP001626536"/>
    </source>
</evidence>
<proteinExistence type="predicted"/>
<reference evidence="1 2" key="1">
    <citation type="submission" date="2023-10" db="EMBL/GenBank/DDBJ databases">
        <title>Novel methanotroph of the genus Methylocapsa from a subarctic wetland.</title>
        <authorList>
            <person name="Belova S.E."/>
            <person name="Oshkin I.Y."/>
            <person name="Miroshnikov K."/>
            <person name="Dedysh S.N."/>
        </authorList>
    </citation>
    <scope>NUCLEOTIDE SEQUENCE [LARGE SCALE GENOMIC DNA]</scope>
    <source>
        <strain evidence="1 2">RX1</strain>
        <plasmid evidence="1 2">pRX1</plasmid>
    </source>
</reference>
<organism evidence="1 2">
    <name type="scientific">Methylocapsa polymorpha</name>
    <dbReference type="NCBI Taxonomy" id="3080828"/>
    <lineage>
        <taxon>Bacteria</taxon>
        <taxon>Pseudomonadati</taxon>
        <taxon>Pseudomonadota</taxon>
        <taxon>Alphaproteobacteria</taxon>
        <taxon>Hyphomicrobiales</taxon>
        <taxon>Beijerinckiaceae</taxon>
        <taxon>Methylocapsa</taxon>
    </lineage>
</organism>
<protein>
    <submittedName>
        <fullName evidence="1">Uncharacterized protein</fullName>
    </submittedName>
</protein>
<dbReference type="Proteomes" id="UP001626536">
    <property type="component" value="Plasmid pRX1"/>
</dbReference>